<feature type="transmembrane region" description="Helical" evidence="1">
    <location>
        <begin position="38"/>
        <end position="55"/>
    </location>
</feature>
<accession>A0AAF3EE65</accession>
<dbReference type="Pfam" id="PF19040">
    <property type="entry name" value="SGNH"/>
    <property type="match status" value="1"/>
</dbReference>
<dbReference type="WBParaSite" id="MBELARI_LOCUS12256">
    <property type="protein sequence ID" value="MBELARI_LOCUS12256"/>
    <property type="gene ID" value="MBELARI_LOCUS12256"/>
</dbReference>
<dbReference type="GO" id="GO:0016747">
    <property type="term" value="F:acyltransferase activity, transferring groups other than amino-acyl groups"/>
    <property type="evidence" value="ECO:0007669"/>
    <property type="project" value="InterPro"/>
</dbReference>
<dbReference type="PANTHER" id="PTHR23028">
    <property type="entry name" value="ACETYLTRANSFERASE"/>
    <property type="match status" value="1"/>
</dbReference>
<dbReference type="AlphaFoldDB" id="A0AAF3EE65"/>
<sequence>MIRKLADCNDLLLPKTDCGEARKVEYSISKSDHRSDIAVLRAIAIIAVFAFHFYPKIFPQGFLGVDIFFVISGYLIMRILSISDSPPFKKISTFYYRRIKRIFPLFYLVLAITGFAMLFIYSIAWTRRYFPFFSSSVYMRLNLRMETFDMSYFDQNGTGPLRVMVIGNSYAPQRALVLNKIFPKTIRSTLDLVAYPGKVILYQKFSKDFAIYLWELIEKRKPHFVFISMRYVKANGDFDPFEETDRRTKKYLNAIQHLSLHSRKIFIETALPFHCEPFVEIKNIANTEDFLNDFVDHLERNATLEKLNLSVDKSFFDAGPAIRRLEFIAKKCPKCHLIHLEEPYFDKEKEIFRMFDPISRKAYIDNRCHFTPSGLHLQFELFRKAVQPHIHKFLREKHLK</sequence>
<keyword evidence="1" id="KW-0812">Transmembrane</keyword>
<feature type="domain" description="SGNH" evidence="3">
    <location>
        <begin position="158"/>
        <end position="382"/>
    </location>
</feature>
<organism evidence="4 5">
    <name type="scientific">Mesorhabditis belari</name>
    <dbReference type="NCBI Taxonomy" id="2138241"/>
    <lineage>
        <taxon>Eukaryota</taxon>
        <taxon>Metazoa</taxon>
        <taxon>Ecdysozoa</taxon>
        <taxon>Nematoda</taxon>
        <taxon>Chromadorea</taxon>
        <taxon>Rhabditida</taxon>
        <taxon>Rhabditina</taxon>
        <taxon>Rhabditomorpha</taxon>
        <taxon>Rhabditoidea</taxon>
        <taxon>Rhabditidae</taxon>
        <taxon>Mesorhabditinae</taxon>
        <taxon>Mesorhabditis</taxon>
    </lineage>
</organism>
<evidence type="ECO:0000259" key="2">
    <source>
        <dbReference type="Pfam" id="PF01757"/>
    </source>
</evidence>
<protein>
    <recommendedName>
        <fullName evidence="6">Acyltransferase</fullName>
    </recommendedName>
</protein>
<dbReference type="InterPro" id="IPR043968">
    <property type="entry name" value="SGNH"/>
</dbReference>
<dbReference type="PANTHER" id="PTHR23028:SF127">
    <property type="entry name" value="ACYL_TRANSF_3 DOMAIN-CONTAINING PROTEIN-RELATED"/>
    <property type="match status" value="1"/>
</dbReference>
<name>A0AAF3EE65_9BILA</name>
<feature type="transmembrane region" description="Helical" evidence="1">
    <location>
        <begin position="61"/>
        <end position="81"/>
    </location>
</feature>
<evidence type="ECO:0000313" key="5">
    <source>
        <dbReference type="WBParaSite" id="MBELARI_LOCUS12256"/>
    </source>
</evidence>
<evidence type="ECO:0008006" key="6">
    <source>
        <dbReference type="Google" id="ProtNLM"/>
    </source>
</evidence>
<evidence type="ECO:0000256" key="1">
    <source>
        <dbReference type="SAM" id="Phobius"/>
    </source>
</evidence>
<evidence type="ECO:0000259" key="3">
    <source>
        <dbReference type="Pfam" id="PF19040"/>
    </source>
</evidence>
<feature type="domain" description="Acyltransferase 3" evidence="2">
    <location>
        <begin position="37"/>
        <end position="131"/>
    </location>
</feature>
<keyword evidence="4" id="KW-1185">Reference proteome</keyword>
<dbReference type="Proteomes" id="UP000887575">
    <property type="component" value="Unassembled WGS sequence"/>
</dbReference>
<dbReference type="Pfam" id="PF01757">
    <property type="entry name" value="Acyl_transf_3"/>
    <property type="match status" value="1"/>
</dbReference>
<evidence type="ECO:0000313" key="4">
    <source>
        <dbReference type="Proteomes" id="UP000887575"/>
    </source>
</evidence>
<dbReference type="InterPro" id="IPR002656">
    <property type="entry name" value="Acyl_transf_3_dom"/>
</dbReference>
<proteinExistence type="predicted"/>
<feature type="transmembrane region" description="Helical" evidence="1">
    <location>
        <begin position="102"/>
        <end position="125"/>
    </location>
</feature>
<dbReference type="InterPro" id="IPR050879">
    <property type="entry name" value="Acyltransferase_3"/>
</dbReference>
<keyword evidence="1" id="KW-0472">Membrane</keyword>
<reference evidence="5" key="1">
    <citation type="submission" date="2024-02" db="UniProtKB">
        <authorList>
            <consortium name="WormBaseParasite"/>
        </authorList>
    </citation>
    <scope>IDENTIFICATION</scope>
</reference>
<keyword evidence="1" id="KW-1133">Transmembrane helix</keyword>